<dbReference type="EMBL" id="MCGE01000036">
    <property type="protein sequence ID" value="ORZ07108.1"/>
    <property type="molecule type" value="Genomic_DNA"/>
</dbReference>
<gene>
    <name evidence="2" type="ORF">BCR42DRAFT_442819</name>
</gene>
<proteinExistence type="predicted"/>
<dbReference type="Proteomes" id="UP000193560">
    <property type="component" value="Unassembled WGS sequence"/>
</dbReference>
<protein>
    <recommendedName>
        <fullName evidence="4">Hydrophobin</fullName>
    </recommendedName>
</protein>
<evidence type="ECO:0000313" key="2">
    <source>
        <dbReference type="EMBL" id="ORZ07108.1"/>
    </source>
</evidence>
<accession>A0A1X2I149</accession>
<name>A0A1X2I149_9FUNG</name>
<dbReference type="AlphaFoldDB" id="A0A1X2I149"/>
<organism evidence="2 3">
    <name type="scientific">Absidia repens</name>
    <dbReference type="NCBI Taxonomy" id="90262"/>
    <lineage>
        <taxon>Eukaryota</taxon>
        <taxon>Fungi</taxon>
        <taxon>Fungi incertae sedis</taxon>
        <taxon>Mucoromycota</taxon>
        <taxon>Mucoromycotina</taxon>
        <taxon>Mucoromycetes</taxon>
        <taxon>Mucorales</taxon>
        <taxon>Cunninghamellaceae</taxon>
        <taxon>Absidia</taxon>
    </lineage>
</organism>
<keyword evidence="1" id="KW-0732">Signal</keyword>
<evidence type="ECO:0000313" key="3">
    <source>
        <dbReference type="Proteomes" id="UP000193560"/>
    </source>
</evidence>
<feature type="signal peptide" evidence="1">
    <location>
        <begin position="1"/>
        <end position="17"/>
    </location>
</feature>
<feature type="chain" id="PRO_5013298673" description="Hydrophobin" evidence="1">
    <location>
        <begin position="18"/>
        <end position="109"/>
    </location>
</feature>
<sequence length="109" mass="11600">MLLIVVLLVTTTIPTQAAAVTHNARQETQEPPADGVNDSSKLLQASMYGGGGPDRIGVLECAFTELINILRSKKQLPTASALRSQCGASFRRGVQCAVTVGFVWICVLK</sequence>
<evidence type="ECO:0000256" key="1">
    <source>
        <dbReference type="SAM" id="SignalP"/>
    </source>
</evidence>
<comment type="caution">
    <text evidence="2">The sequence shown here is derived from an EMBL/GenBank/DDBJ whole genome shotgun (WGS) entry which is preliminary data.</text>
</comment>
<reference evidence="2 3" key="1">
    <citation type="submission" date="2016-07" db="EMBL/GenBank/DDBJ databases">
        <title>Pervasive Adenine N6-methylation of Active Genes in Fungi.</title>
        <authorList>
            <consortium name="DOE Joint Genome Institute"/>
            <person name="Mondo S.J."/>
            <person name="Dannebaum R.O."/>
            <person name="Kuo R.C."/>
            <person name="Labutti K."/>
            <person name="Haridas S."/>
            <person name="Kuo A."/>
            <person name="Salamov A."/>
            <person name="Ahrendt S.R."/>
            <person name="Lipzen A."/>
            <person name="Sullivan W."/>
            <person name="Andreopoulos W.B."/>
            <person name="Clum A."/>
            <person name="Lindquist E."/>
            <person name="Daum C."/>
            <person name="Ramamoorthy G.K."/>
            <person name="Gryganskyi A."/>
            <person name="Culley D."/>
            <person name="Magnuson J.K."/>
            <person name="James T.Y."/>
            <person name="O'Malley M.A."/>
            <person name="Stajich J.E."/>
            <person name="Spatafora J.W."/>
            <person name="Visel A."/>
            <person name="Grigoriev I.V."/>
        </authorList>
    </citation>
    <scope>NUCLEOTIDE SEQUENCE [LARGE SCALE GENOMIC DNA]</scope>
    <source>
        <strain evidence="2 3">NRRL 1336</strain>
    </source>
</reference>
<keyword evidence="3" id="KW-1185">Reference proteome</keyword>
<evidence type="ECO:0008006" key="4">
    <source>
        <dbReference type="Google" id="ProtNLM"/>
    </source>
</evidence>